<evidence type="ECO:0000313" key="2">
    <source>
        <dbReference type="EMBL" id="PKK90955.1"/>
    </source>
</evidence>
<reference evidence="2 3" key="1">
    <citation type="journal article" date="2017" name="ISME J.">
        <title>Potential for microbial H2 and metal transformations associated with novel bacteria and archaea in deep terrestrial subsurface sediments.</title>
        <authorList>
            <person name="Hernsdorf A.W."/>
            <person name="Amano Y."/>
            <person name="Miyakawa K."/>
            <person name="Ise K."/>
            <person name="Suzuki Y."/>
            <person name="Anantharaman K."/>
            <person name="Probst A."/>
            <person name="Burstein D."/>
            <person name="Thomas B.C."/>
            <person name="Banfield J.F."/>
        </authorList>
    </citation>
    <scope>NUCLEOTIDE SEQUENCE [LARGE SCALE GENOMIC DNA]</scope>
    <source>
        <strain evidence="2">HGW-Wallbacteria-1</strain>
    </source>
</reference>
<accession>A0A2N1PRI5</accession>
<comment type="caution">
    <text evidence="2">The sequence shown here is derived from an EMBL/GenBank/DDBJ whole genome shotgun (WGS) entry which is preliminary data.</text>
</comment>
<feature type="transmembrane region" description="Helical" evidence="1">
    <location>
        <begin position="12"/>
        <end position="37"/>
    </location>
</feature>
<keyword evidence="1" id="KW-0812">Transmembrane</keyword>
<sequence length="194" mass="21229">MISLTKNRKNIRAIGLVEILIATALLAFLISGGYSIFTNFSKRTTETDIKNSIMKDVRTLITHIKKDVEACYGTDSALTGPPIPTAQSDSVQWTFTDPDGNQTTVSYSRAANGDVTRTAGTRSKVMARNIKTMEITATGDADDLAKSTIKIVIEAEVNRSGFPEPIKYSQRNVAVIQDLSSKAQNKSWKRVTNP</sequence>
<dbReference type="AlphaFoldDB" id="A0A2N1PRI5"/>
<evidence type="ECO:0000313" key="3">
    <source>
        <dbReference type="Proteomes" id="UP000233256"/>
    </source>
</evidence>
<protein>
    <submittedName>
        <fullName evidence="2">Uncharacterized protein</fullName>
    </submittedName>
</protein>
<name>A0A2N1PRI5_9BACT</name>
<dbReference type="Gene3D" id="3.30.700.10">
    <property type="entry name" value="Glycoprotein, Type 4 Pilin"/>
    <property type="match status" value="1"/>
</dbReference>
<dbReference type="EMBL" id="PGXC01000003">
    <property type="protein sequence ID" value="PKK90955.1"/>
    <property type="molecule type" value="Genomic_DNA"/>
</dbReference>
<gene>
    <name evidence="2" type="ORF">CVV64_04075</name>
</gene>
<evidence type="ECO:0000256" key="1">
    <source>
        <dbReference type="SAM" id="Phobius"/>
    </source>
</evidence>
<keyword evidence="1" id="KW-0472">Membrane</keyword>
<organism evidence="2 3">
    <name type="scientific">Candidatus Wallbacteria bacterium HGW-Wallbacteria-1</name>
    <dbReference type="NCBI Taxonomy" id="2013854"/>
    <lineage>
        <taxon>Bacteria</taxon>
        <taxon>Candidatus Walliibacteriota</taxon>
    </lineage>
</organism>
<keyword evidence="1" id="KW-1133">Transmembrane helix</keyword>
<dbReference type="Proteomes" id="UP000233256">
    <property type="component" value="Unassembled WGS sequence"/>
</dbReference>
<proteinExistence type="predicted"/>